<reference evidence="1" key="2">
    <citation type="submission" date="2020-11" db="EMBL/GenBank/DDBJ databases">
        <authorList>
            <person name="McCartney M.A."/>
            <person name="Auch B."/>
            <person name="Kono T."/>
            <person name="Mallez S."/>
            <person name="Becker A."/>
            <person name="Gohl D.M."/>
            <person name="Silverstein K.A.T."/>
            <person name="Koren S."/>
            <person name="Bechman K.B."/>
            <person name="Herman A."/>
            <person name="Abrahante J.E."/>
            <person name="Garbe J."/>
        </authorList>
    </citation>
    <scope>NUCLEOTIDE SEQUENCE</scope>
    <source>
        <strain evidence="1">Duluth1</strain>
        <tissue evidence="1">Whole animal</tissue>
    </source>
</reference>
<sequence>MSLALWRRFDNLGVNQKSLLSQFLSAPKRLDTLCMEVFYSGALWEALHGLTVKCLSLWVSLSDVNKHLQ</sequence>
<dbReference type="AlphaFoldDB" id="A0A9D4IQ64"/>
<dbReference type="Proteomes" id="UP000828390">
    <property type="component" value="Unassembled WGS sequence"/>
</dbReference>
<dbReference type="EMBL" id="JAIWYP010000008">
    <property type="protein sequence ID" value="KAH3781012.1"/>
    <property type="molecule type" value="Genomic_DNA"/>
</dbReference>
<reference evidence="1" key="1">
    <citation type="journal article" date="2019" name="bioRxiv">
        <title>The Genome of the Zebra Mussel, Dreissena polymorpha: A Resource for Invasive Species Research.</title>
        <authorList>
            <person name="McCartney M.A."/>
            <person name="Auch B."/>
            <person name="Kono T."/>
            <person name="Mallez S."/>
            <person name="Zhang Y."/>
            <person name="Obille A."/>
            <person name="Becker A."/>
            <person name="Abrahante J.E."/>
            <person name="Garbe J."/>
            <person name="Badalamenti J.P."/>
            <person name="Herman A."/>
            <person name="Mangelson H."/>
            <person name="Liachko I."/>
            <person name="Sullivan S."/>
            <person name="Sone E.D."/>
            <person name="Koren S."/>
            <person name="Silverstein K.A.T."/>
            <person name="Beckman K.B."/>
            <person name="Gohl D.M."/>
        </authorList>
    </citation>
    <scope>NUCLEOTIDE SEQUENCE</scope>
    <source>
        <strain evidence="1">Duluth1</strain>
        <tissue evidence="1">Whole animal</tissue>
    </source>
</reference>
<evidence type="ECO:0000313" key="1">
    <source>
        <dbReference type="EMBL" id="KAH3781012.1"/>
    </source>
</evidence>
<keyword evidence="2" id="KW-1185">Reference proteome</keyword>
<protein>
    <submittedName>
        <fullName evidence="1">Uncharacterized protein</fullName>
    </submittedName>
</protein>
<organism evidence="1 2">
    <name type="scientific">Dreissena polymorpha</name>
    <name type="common">Zebra mussel</name>
    <name type="synonym">Mytilus polymorpha</name>
    <dbReference type="NCBI Taxonomy" id="45954"/>
    <lineage>
        <taxon>Eukaryota</taxon>
        <taxon>Metazoa</taxon>
        <taxon>Spiralia</taxon>
        <taxon>Lophotrochozoa</taxon>
        <taxon>Mollusca</taxon>
        <taxon>Bivalvia</taxon>
        <taxon>Autobranchia</taxon>
        <taxon>Heteroconchia</taxon>
        <taxon>Euheterodonta</taxon>
        <taxon>Imparidentia</taxon>
        <taxon>Neoheterodontei</taxon>
        <taxon>Myida</taxon>
        <taxon>Dreissenoidea</taxon>
        <taxon>Dreissenidae</taxon>
        <taxon>Dreissena</taxon>
    </lineage>
</organism>
<gene>
    <name evidence="1" type="ORF">DPMN_158837</name>
</gene>
<evidence type="ECO:0000313" key="2">
    <source>
        <dbReference type="Proteomes" id="UP000828390"/>
    </source>
</evidence>
<comment type="caution">
    <text evidence="1">The sequence shown here is derived from an EMBL/GenBank/DDBJ whole genome shotgun (WGS) entry which is preliminary data.</text>
</comment>
<name>A0A9D4IQ64_DREPO</name>
<accession>A0A9D4IQ64</accession>
<proteinExistence type="predicted"/>